<evidence type="ECO:0000256" key="1">
    <source>
        <dbReference type="SAM" id="SignalP"/>
    </source>
</evidence>
<accession>A0A4R4E664</accession>
<gene>
    <name evidence="2" type="ORF">E0486_01400</name>
</gene>
<feature type="signal peptide" evidence="1">
    <location>
        <begin position="1"/>
        <end position="21"/>
    </location>
</feature>
<sequence>MKPIACLLMGLLLTAAAQAQKAPLREPDANKPRQFMTLPLIVPVVLQQLDSLLQKPEGSPVSLQLQDLRLTGRVVSRGDGVDRGLETVVIRLEGGNTFALARRAGSNGFEWSGRILSYERADALELVSDKSGLRFEKRALYDLLSE</sequence>
<name>A0A4R4E664_9BACT</name>
<dbReference type="AlphaFoldDB" id="A0A4R4E664"/>
<keyword evidence="3" id="KW-1185">Reference proteome</keyword>
<dbReference type="Proteomes" id="UP000295164">
    <property type="component" value="Unassembled WGS sequence"/>
</dbReference>
<dbReference type="RefSeq" id="WP_131850344.1">
    <property type="nucleotide sequence ID" value="NZ_SKFH01000001.1"/>
</dbReference>
<reference evidence="2 3" key="1">
    <citation type="submission" date="2019-03" db="EMBL/GenBank/DDBJ databases">
        <authorList>
            <person name="Kim M.K.M."/>
        </authorList>
    </citation>
    <scope>NUCLEOTIDE SEQUENCE [LARGE SCALE GENOMIC DNA]</scope>
    <source>
        <strain evidence="2 3">17J68-15</strain>
    </source>
</reference>
<dbReference type="EMBL" id="SKFH01000001">
    <property type="protein sequence ID" value="TCZ74989.1"/>
    <property type="molecule type" value="Genomic_DNA"/>
</dbReference>
<evidence type="ECO:0000313" key="2">
    <source>
        <dbReference type="EMBL" id="TCZ74989.1"/>
    </source>
</evidence>
<evidence type="ECO:0000313" key="3">
    <source>
        <dbReference type="Proteomes" id="UP000295164"/>
    </source>
</evidence>
<organism evidence="2 3">
    <name type="scientific">Flaviaesturariibacter aridisoli</name>
    <dbReference type="NCBI Taxonomy" id="2545761"/>
    <lineage>
        <taxon>Bacteria</taxon>
        <taxon>Pseudomonadati</taxon>
        <taxon>Bacteroidota</taxon>
        <taxon>Chitinophagia</taxon>
        <taxon>Chitinophagales</taxon>
        <taxon>Chitinophagaceae</taxon>
        <taxon>Flaviaestuariibacter</taxon>
    </lineage>
</organism>
<proteinExistence type="predicted"/>
<evidence type="ECO:0008006" key="4">
    <source>
        <dbReference type="Google" id="ProtNLM"/>
    </source>
</evidence>
<protein>
    <recommendedName>
        <fullName evidence="4">DUF4369 domain-containing protein</fullName>
    </recommendedName>
</protein>
<comment type="caution">
    <text evidence="2">The sequence shown here is derived from an EMBL/GenBank/DDBJ whole genome shotgun (WGS) entry which is preliminary data.</text>
</comment>
<feature type="chain" id="PRO_5020798193" description="DUF4369 domain-containing protein" evidence="1">
    <location>
        <begin position="22"/>
        <end position="146"/>
    </location>
</feature>
<keyword evidence="1" id="KW-0732">Signal</keyword>